<evidence type="ECO:0000313" key="3">
    <source>
        <dbReference type="EMBL" id="CAG9769142.1"/>
    </source>
</evidence>
<proteinExistence type="predicted"/>
<feature type="chain" id="PRO_5040383380" evidence="2">
    <location>
        <begin position="19"/>
        <end position="307"/>
    </location>
</feature>
<evidence type="ECO:0000313" key="4">
    <source>
        <dbReference type="Proteomes" id="UP001152799"/>
    </source>
</evidence>
<organism evidence="3 4">
    <name type="scientific">Ceutorhynchus assimilis</name>
    <name type="common">cabbage seed weevil</name>
    <dbReference type="NCBI Taxonomy" id="467358"/>
    <lineage>
        <taxon>Eukaryota</taxon>
        <taxon>Metazoa</taxon>
        <taxon>Ecdysozoa</taxon>
        <taxon>Arthropoda</taxon>
        <taxon>Hexapoda</taxon>
        <taxon>Insecta</taxon>
        <taxon>Pterygota</taxon>
        <taxon>Neoptera</taxon>
        <taxon>Endopterygota</taxon>
        <taxon>Coleoptera</taxon>
        <taxon>Polyphaga</taxon>
        <taxon>Cucujiformia</taxon>
        <taxon>Curculionidae</taxon>
        <taxon>Ceutorhynchinae</taxon>
        <taxon>Ceutorhynchus</taxon>
    </lineage>
</organism>
<dbReference type="Proteomes" id="UP001152799">
    <property type="component" value="Chromosome 5"/>
</dbReference>
<name>A0A9N9MSN3_9CUCU</name>
<evidence type="ECO:0000256" key="1">
    <source>
        <dbReference type="SAM" id="MobiDB-lite"/>
    </source>
</evidence>
<sequence length="307" mass="35058">MQVLGIIFIVFSVTCASAKPYEYSYYISTPEHFQSLAVRDGAAIVNGFNPNIRQSRGPEFIPNNPLDRRYPLNGPDFRGVMDEQDPTLRQGRVRPGFIPNERYPLNSPDFRRRMDGEFGPQFNPNERYPVYEPDLRRGTDEEYDGFNPSNIPNRRYPDFRSRSEDIPDGGLDPLFNQGDQRRQFSNSAQYPRFNQIGSYSLNQNSPDFDETYPEFGRRIRPLMPQHTGISRRASAPEKNKDREEVTTSIPCTFCGIDKVNGRDGINETDPDSETVEPRNGLVQSNAVTPANVVLPFNPPVFPYYVVA</sequence>
<dbReference type="AlphaFoldDB" id="A0A9N9MSN3"/>
<reference evidence="3" key="1">
    <citation type="submission" date="2022-01" db="EMBL/GenBank/DDBJ databases">
        <authorList>
            <person name="King R."/>
        </authorList>
    </citation>
    <scope>NUCLEOTIDE SEQUENCE</scope>
</reference>
<dbReference type="EMBL" id="OU892281">
    <property type="protein sequence ID" value="CAG9769142.1"/>
    <property type="molecule type" value="Genomic_DNA"/>
</dbReference>
<gene>
    <name evidence="3" type="ORF">CEUTPL_LOCUS9658</name>
</gene>
<keyword evidence="2" id="KW-0732">Signal</keyword>
<keyword evidence="4" id="KW-1185">Reference proteome</keyword>
<accession>A0A9N9MSN3</accession>
<protein>
    <submittedName>
        <fullName evidence="3">Uncharacterized protein</fullName>
    </submittedName>
</protein>
<dbReference type="OrthoDB" id="10627285at2759"/>
<feature type="signal peptide" evidence="2">
    <location>
        <begin position="1"/>
        <end position="18"/>
    </location>
</feature>
<evidence type="ECO:0000256" key="2">
    <source>
        <dbReference type="SAM" id="SignalP"/>
    </source>
</evidence>
<feature type="region of interest" description="Disordered" evidence="1">
    <location>
        <begin position="90"/>
        <end position="110"/>
    </location>
</feature>